<evidence type="ECO:0000313" key="3">
    <source>
        <dbReference type="Proteomes" id="UP000256690"/>
    </source>
</evidence>
<dbReference type="EMBL" id="PVWQ01000003">
    <property type="protein sequence ID" value="RDW86903.1"/>
    <property type="molecule type" value="Genomic_DNA"/>
</dbReference>
<comment type="caution">
    <text evidence="2">The sequence shown here is derived from an EMBL/GenBank/DDBJ whole genome shotgun (WGS) entry which is preliminary data.</text>
</comment>
<evidence type="ECO:0000256" key="1">
    <source>
        <dbReference type="SAM" id="MobiDB-lite"/>
    </source>
</evidence>
<dbReference type="AlphaFoldDB" id="A0A3D8SKS4"/>
<dbReference type="Pfam" id="PF13092">
    <property type="entry name" value="CENP-L"/>
    <property type="match status" value="1"/>
</dbReference>
<reference evidence="2 3" key="1">
    <citation type="journal article" date="2018" name="IMA Fungus">
        <title>IMA Genome-F 9: Draft genome sequence of Annulohypoxylon stygium, Aspergillus mulundensis, Berkeleyomyces basicola (syn. Thielaviopsis basicola), Ceratocystis smalleyi, two Cercospora beticola strains, Coleophoma cylindrospora, Fusarium fracticaudum, Phialophora cf. hyalina, and Morchella septimelata.</title>
        <authorList>
            <person name="Wingfield B.D."/>
            <person name="Bills G.F."/>
            <person name="Dong Y."/>
            <person name="Huang W."/>
            <person name="Nel W.J."/>
            <person name="Swalarsk-Parry B.S."/>
            <person name="Vaghefi N."/>
            <person name="Wilken P.M."/>
            <person name="An Z."/>
            <person name="de Beer Z.W."/>
            <person name="De Vos L."/>
            <person name="Chen L."/>
            <person name="Duong T.A."/>
            <person name="Gao Y."/>
            <person name="Hammerbacher A."/>
            <person name="Kikkert J.R."/>
            <person name="Li Y."/>
            <person name="Li H."/>
            <person name="Li K."/>
            <person name="Li Q."/>
            <person name="Liu X."/>
            <person name="Ma X."/>
            <person name="Naidoo K."/>
            <person name="Pethybridge S.J."/>
            <person name="Sun J."/>
            <person name="Steenkamp E.T."/>
            <person name="van der Nest M.A."/>
            <person name="van Wyk S."/>
            <person name="Wingfield M.J."/>
            <person name="Xiong C."/>
            <person name="Yue Q."/>
            <person name="Zhang X."/>
        </authorList>
    </citation>
    <scope>NUCLEOTIDE SEQUENCE [LARGE SCALE GENOMIC DNA]</scope>
    <source>
        <strain evidence="2 3">DSM 5745</strain>
    </source>
</reference>
<accession>A0A3D8SKS4</accession>
<feature type="region of interest" description="Disordered" evidence="1">
    <location>
        <begin position="127"/>
        <end position="156"/>
    </location>
</feature>
<dbReference type="InterPro" id="IPR025204">
    <property type="entry name" value="CENP-L"/>
</dbReference>
<name>A0A3D8SKS4_9EURO</name>
<dbReference type="RefSeq" id="XP_026606427.1">
    <property type="nucleotide sequence ID" value="XM_026745561.1"/>
</dbReference>
<keyword evidence="3" id="KW-1185">Reference proteome</keyword>
<gene>
    <name evidence="2" type="ORF">DSM5745_03545</name>
</gene>
<evidence type="ECO:0000313" key="2">
    <source>
        <dbReference type="EMBL" id="RDW86903.1"/>
    </source>
</evidence>
<sequence>MASPHHLLNTSWTSHRLSPLHYEIEHEAGSVLEPTSLLANKAALDTYAARLRDHLTNSLAVAGAPALQDDPATSPTLGALQACTWETLSSLSFLDANAQDQGDKPAGLLITLTYENATYKAALLAAPGPGRAQDQQQKQKEQKKRKRGRPSLKSSTITTIPASTHLPLLLTRFPKPLRETFISFLSSNFDTYVSTLRIPSPALCGALGRYVESLTPAGENADADLEDIVREMHLTLSFAPPIAPSLKALNISIPRDRIGAFLHGSTSSSITPGSSVLSGLSAYLSKHLAMELGLSLPAGEATGSATGPSSTLVGGYVRLTRVACAGFVVTGEGRLKIVAKGESGEGDERNRGALRGGEALLRAVLERAVMGIGFDKETQDEVHI</sequence>
<dbReference type="GeneID" id="38113915"/>
<dbReference type="OrthoDB" id="8864979at2759"/>
<organism evidence="2 3">
    <name type="scientific">Aspergillus mulundensis</name>
    <dbReference type="NCBI Taxonomy" id="1810919"/>
    <lineage>
        <taxon>Eukaryota</taxon>
        <taxon>Fungi</taxon>
        <taxon>Dikarya</taxon>
        <taxon>Ascomycota</taxon>
        <taxon>Pezizomycotina</taxon>
        <taxon>Eurotiomycetes</taxon>
        <taxon>Eurotiomycetidae</taxon>
        <taxon>Eurotiales</taxon>
        <taxon>Aspergillaceae</taxon>
        <taxon>Aspergillus</taxon>
        <taxon>Aspergillus subgen. Nidulantes</taxon>
    </lineage>
</organism>
<proteinExistence type="predicted"/>
<evidence type="ECO:0008006" key="4">
    <source>
        <dbReference type="Google" id="ProtNLM"/>
    </source>
</evidence>
<dbReference type="Proteomes" id="UP000256690">
    <property type="component" value="Unassembled WGS sequence"/>
</dbReference>
<feature type="compositionally biased region" description="Basic residues" evidence="1">
    <location>
        <begin position="141"/>
        <end position="150"/>
    </location>
</feature>
<protein>
    <recommendedName>
        <fullName evidence="4">Kinetochore complex Sim4 subunit Fta1-domain-containing protein</fullName>
    </recommendedName>
</protein>